<dbReference type="Proteomes" id="UP000291404">
    <property type="component" value="Unassembled WGS sequence"/>
</dbReference>
<dbReference type="VEuPathDB" id="MicrosporidiaDB:CWI36_0042p0050"/>
<dbReference type="AlphaFoldDB" id="A0A4Q9LLU0"/>
<accession>A0A4Q9LLU0</accession>
<dbReference type="EMBL" id="PITI01000042">
    <property type="protein sequence ID" value="TBU09299.1"/>
    <property type="molecule type" value="Genomic_DNA"/>
</dbReference>
<evidence type="ECO:0000256" key="1">
    <source>
        <dbReference type="ARBA" id="ARBA00038048"/>
    </source>
</evidence>
<name>A0A4Q9LLU0_9MICR</name>
<evidence type="ECO:0000256" key="2">
    <source>
        <dbReference type="SAM" id="Phobius"/>
    </source>
</evidence>
<sequence length="394" mass="44793">MKEYDIIIYGASGYTARFVIERLIKEQKRIALAGRSLSNINKNIISLDLKEDIEIFEVTVDNIDIITSKTKVLVNCCGPYIFTGEKIVKSCIEHRTHYLDITGETLFIERILNKYGEMAKRNGVFILNCCGFDSVPADMGFEYLKKHMNVDNFECESVMSLKNSFVNVATYQSLIYGLGNIQELRKLRKTEKKVKNKKIKKIFYNKLTQSYCVIFMGTDASVVKRSQNMLEEYDLSKKGEYSAYFEVGSLKNLILFMFYFGLIYFLSKFKFGRKILLAFPGFFSCYRIKPNGPTLSEIENASFSIVFWGKGVASNGEIIRNKLKIDGGDPGYITTATCLTHCTVVLLNMLEEKEMGIKNSLSLLEGGIFTPASVFSETDLIDRLCLKGVNFNIE</sequence>
<dbReference type="GO" id="GO:0005886">
    <property type="term" value="C:plasma membrane"/>
    <property type="evidence" value="ECO:0007669"/>
    <property type="project" value="TreeGrafter"/>
</dbReference>
<feature type="domain" description="Saccharopine dehydrogenase NADP binding" evidence="3">
    <location>
        <begin position="6"/>
        <end position="124"/>
    </location>
</feature>
<feature type="transmembrane region" description="Helical" evidence="2">
    <location>
        <begin position="202"/>
        <end position="223"/>
    </location>
</feature>
<reference evidence="5 6" key="1">
    <citation type="submission" date="2017-12" db="EMBL/GenBank/DDBJ databases">
        <authorList>
            <person name="Pombert J.-F."/>
            <person name="Haag K.L."/>
            <person name="Ebert D."/>
        </authorList>
    </citation>
    <scope>NUCLEOTIDE SEQUENCE [LARGE SCALE GENOMIC DNA]</scope>
    <source>
        <strain evidence="5">BE-OM-2</strain>
    </source>
</reference>
<dbReference type="GO" id="GO:0005739">
    <property type="term" value="C:mitochondrion"/>
    <property type="evidence" value="ECO:0007669"/>
    <property type="project" value="TreeGrafter"/>
</dbReference>
<evidence type="ECO:0000313" key="5">
    <source>
        <dbReference type="EMBL" id="TBU09299.1"/>
    </source>
</evidence>
<evidence type="ECO:0000313" key="4">
    <source>
        <dbReference type="EMBL" id="TBU09180.1"/>
    </source>
</evidence>
<dbReference type="GO" id="GO:0005811">
    <property type="term" value="C:lipid droplet"/>
    <property type="evidence" value="ECO:0007669"/>
    <property type="project" value="TreeGrafter"/>
</dbReference>
<comment type="caution">
    <text evidence="5">The sequence shown here is derived from an EMBL/GenBank/DDBJ whole genome shotgun (WGS) entry which is preliminary data.</text>
</comment>
<dbReference type="InterPro" id="IPR005097">
    <property type="entry name" value="Sacchrp_dh_NADP-bd"/>
</dbReference>
<dbReference type="InterPro" id="IPR051276">
    <property type="entry name" value="Saccharopine_DH-like_oxidrdct"/>
</dbReference>
<organism evidence="5 6">
    <name type="scientific">Hamiltosporidium magnivora</name>
    <dbReference type="NCBI Taxonomy" id="148818"/>
    <lineage>
        <taxon>Eukaryota</taxon>
        <taxon>Fungi</taxon>
        <taxon>Fungi incertae sedis</taxon>
        <taxon>Microsporidia</taxon>
        <taxon>Dubosqiidae</taxon>
        <taxon>Hamiltosporidium</taxon>
    </lineage>
</organism>
<proteinExistence type="inferred from homology"/>
<protein>
    <submittedName>
        <fullName evidence="5">Saccharopine dehydrogenase-like oxidoreductase</fullName>
    </submittedName>
</protein>
<feature type="transmembrane region" description="Helical" evidence="2">
    <location>
        <begin position="243"/>
        <end position="266"/>
    </location>
</feature>
<dbReference type="VEuPathDB" id="MicrosporidiaDB:CWI39_0018p0040"/>
<evidence type="ECO:0000259" key="3">
    <source>
        <dbReference type="Pfam" id="PF03435"/>
    </source>
</evidence>
<keyword evidence="2" id="KW-1133">Transmembrane helix</keyword>
<keyword evidence="2" id="KW-0472">Membrane</keyword>
<gene>
    <name evidence="5" type="ORF">CWI36_0042p0050</name>
    <name evidence="4" type="ORF">CWI36_0054p0050</name>
</gene>
<dbReference type="VEuPathDB" id="MicrosporidiaDB:CWI36_0054p0050"/>
<keyword evidence="6" id="KW-1185">Reference proteome</keyword>
<comment type="similarity">
    <text evidence="1">Belongs to the saccharopine dehydrogenase family.</text>
</comment>
<dbReference type="Gene3D" id="3.40.50.720">
    <property type="entry name" value="NAD(P)-binding Rossmann-like Domain"/>
    <property type="match status" value="1"/>
</dbReference>
<dbReference type="InterPro" id="IPR036291">
    <property type="entry name" value="NAD(P)-bd_dom_sf"/>
</dbReference>
<dbReference type="Pfam" id="PF03435">
    <property type="entry name" value="Sacchrp_dh_NADP"/>
    <property type="match status" value="1"/>
</dbReference>
<evidence type="ECO:0000313" key="6">
    <source>
        <dbReference type="Proteomes" id="UP000291404"/>
    </source>
</evidence>
<dbReference type="EMBL" id="PITI01000054">
    <property type="protein sequence ID" value="TBU09180.1"/>
    <property type="molecule type" value="Genomic_DNA"/>
</dbReference>
<dbReference type="GO" id="GO:0009247">
    <property type="term" value="P:glycolipid biosynthetic process"/>
    <property type="evidence" value="ECO:0007669"/>
    <property type="project" value="TreeGrafter"/>
</dbReference>
<dbReference type="SUPFAM" id="SSF51735">
    <property type="entry name" value="NAD(P)-binding Rossmann-fold domains"/>
    <property type="match status" value="1"/>
</dbReference>
<dbReference type="PANTHER" id="PTHR12286:SF5">
    <property type="entry name" value="SACCHAROPINE DEHYDROGENASE-LIKE OXIDOREDUCTASE"/>
    <property type="match status" value="1"/>
</dbReference>
<dbReference type="PANTHER" id="PTHR12286">
    <property type="entry name" value="SACCHAROPINE DEHYDROGENASE-LIKE OXIDOREDUCTASE"/>
    <property type="match status" value="1"/>
</dbReference>
<keyword evidence="2" id="KW-0812">Transmembrane</keyword>